<dbReference type="Gene3D" id="3.30.70.330">
    <property type="match status" value="1"/>
</dbReference>
<keyword evidence="1" id="KW-0694">RNA-binding</keyword>
<accession>A0A0G2AUN5</accession>
<evidence type="ECO:0000259" key="3">
    <source>
        <dbReference type="PROSITE" id="PS50102"/>
    </source>
</evidence>
<dbReference type="PATRIC" id="fig|1618650.3.peg.269"/>
<dbReference type="AlphaFoldDB" id="A0A0G2AUN5"/>
<dbReference type="CDD" id="cd21608">
    <property type="entry name" value="RRM2_NsCP33_like"/>
    <property type="match status" value="1"/>
</dbReference>
<dbReference type="SUPFAM" id="SSF54928">
    <property type="entry name" value="RNA-binding domain, RBD"/>
    <property type="match status" value="1"/>
</dbReference>
<dbReference type="InterPro" id="IPR000504">
    <property type="entry name" value="RRM_dom"/>
</dbReference>
<comment type="caution">
    <text evidence="4">The sequence shown here is derived from an EMBL/GenBank/DDBJ whole genome shotgun (WGS) entry which is preliminary data.</text>
</comment>
<name>A0A0G2AUN5_9BACT</name>
<proteinExistence type="predicted"/>
<evidence type="ECO:0000256" key="2">
    <source>
        <dbReference type="SAM" id="MobiDB-lite"/>
    </source>
</evidence>
<dbReference type="InterPro" id="IPR052462">
    <property type="entry name" value="SLIRP/GR-RBP-like"/>
</dbReference>
<dbReference type="InterPro" id="IPR012677">
    <property type="entry name" value="Nucleotide-bd_a/b_plait_sf"/>
</dbReference>
<reference evidence="4 5" key="1">
    <citation type="journal article" date="2015" name="Nature">
        <title>rRNA introns, odd ribosomes, and small enigmatic genomes across a large radiation of phyla.</title>
        <authorList>
            <person name="Brown C.T."/>
            <person name="Hug L.A."/>
            <person name="Thomas B.C."/>
            <person name="Sharon I."/>
            <person name="Castelle C.J."/>
            <person name="Singh A."/>
            <person name="Wilkins M.J."/>
            <person name="Williams K.H."/>
            <person name="Banfield J.F."/>
        </authorList>
    </citation>
    <scope>NUCLEOTIDE SEQUENCE [LARGE SCALE GENOMIC DNA]</scope>
</reference>
<dbReference type="PANTHER" id="PTHR48027">
    <property type="entry name" value="HETEROGENEOUS NUCLEAR RIBONUCLEOPROTEIN 87F-RELATED"/>
    <property type="match status" value="1"/>
</dbReference>
<feature type="compositionally biased region" description="Gly residues" evidence="2">
    <location>
        <begin position="89"/>
        <end position="102"/>
    </location>
</feature>
<dbReference type="GO" id="GO:0003723">
    <property type="term" value="F:RNA binding"/>
    <property type="evidence" value="ECO:0007669"/>
    <property type="project" value="UniProtKB-KW"/>
</dbReference>
<dbReference type="Pfam" id="PF00076">
    <property type="entry name" value="RRM_1"/>
    <property type="match status" value="1"/>
</dbReference>
<dbReference type="InterPro" id="IPR048289">
    <property type="entry name" value="RRM2_NsCP33-like"/>
</dbReference>
<protein>
    <submittedName>
        <fullName evidence="4">RNP-1 like protein RNA-binding protein</fullName>
    </submittedName>
</protein>
<feature type="region of interest" description="Disordered" evidence="2">
    <location>
        <begin position="77"/>
        <end position="102"/>
    </location>
</feature>
<evidence type="ECO:0000313" key="5">
    <source>
        <dbReference type="Proteomes" id="UP000034290"/>
    </source>
</evidence>
<evidence type="ECO:0000256" key="1">
    <source>
        <dbReference type="ARBA" id="ARBA00022884"/>
    </source>
</evidence>
<dbReference type="EMBL" id="LCRM01000021">
    <property type="protein sequence ID" value="KKW36589.1"/>
    <property type="molecule type" value="Genomic_DNA"/>
</dbReference>
<organism evidence="4 5">
    <name type="scientific">Candidatus Giovannonibacteria bacterium GW2011_GWA2_53_7</name>
    <dbReference type="NCBI Taxonomy" id="1618650"/>
    <lineage>
        <taxon>Bacteria</taxon>
        <taxon>Candidatus Giovannoniibacteriota</taxon>
    </lineage>
</organism>
<feature type="domain" description="RRM" evidence="3">
    <location>
        <begin position="3"/>
        <end position="81"/>
    </location>
</feature>
<dbReference type="PROSITE" id="PS50102">
    <property type="entry name" value="RRM"/>
    <property type="match status" value="1"/>
</dbReference>
<sequence length="137" mass="14547">MAKKLYVGGLPYSTSDAELQEAFAQAGAVESAVVIMDKMSGRSKGFGFVEMANGEDAQKAIDMFNGKDFGGRTLTVNEARPMEARPPRSGGGGGYGGGNRGGGYGGFRGQYRDAAALRLPSRHITRKYTRVQPSHLP</sequence>
<dbReference type="SMART" id="SM00360">
    <property type="entry name" value="RRM"/>
    <property type="match status" value="1"/>
</dbReference>
<dbReference type="InterPro" id="IPR035979">
    <property type="entry name" value="RBD_domain_sf"/>
</dbReference>
<dbReference type="Proteomes" id="UP000034290">
    <property type="component" value="Unassembled WGS sequence"/>
</dbReference>
<gene>
    <name evidence="4" type="ORF">UY81_C0021G0012</name>
</gene>
<evidence type="ECO:0000313" key="4">
    <source>
        <dbReference type="EMBL" id="KKW36589.1"/>
    </source>
</evidence>